<dbReference type="AlphaFoldDB" id="A0A182TSK5"/>
<accession>A0A182TSK5</accession>
<dbReference type="VEuPathDB" id="VectorBase:AMEC007557"/>
<keyword evidence="3" id="KW-1185">Reference proteome</keyword>
<evidence type="ECO:0000313" key="3">
    <source>
        <dbReference type="Proteomes" id="UP000075902"/>
    </source>
</evidence>
<reference evidence="3" key="1">
    <citation type="submission" date="2014-01" db="EMBL/GenBank/DDBJ databases">
        <title>The Genome Sequence of Anopheles melas CM1001059_A (V2).</title>
        <authorList>
            <consortium name="The Broad Institute Genomics Platform"/>
            <person name="Neafsey D.E."/>
            <person name="Besansky N."/>
            <person name="Howell P."/>
            <person name="Walton C."/>
            <person name="Young S.K."/>
            <person name="Zeng Q."/>
            <person name="Gargeya S."/>
            <person name="Fitzgerald M."/>
            <person name="Haas B."/>
            <person name="Abouelleil A."/>
            <person name="Allen A.W."/>
            <person name="Alvarado L."/>
            <person name="Arachchi H.M."/>
            <person name="Berlin A.M."/>
            <person name="Chapman S.B."/>
            <person name="Gainer-Dewar J."/>
            <person name="Goldberg J."/>
            <person name="Griggs A."/>
            <person name="Gujja S."/>
            <person name="Hansen M."/>
            <person name="Howarth C."/>
            <person name="Imamovic A."/>
            <person name="Ireland A."/>
            <person name="Larimer J."/>
            <person name="McCowan C."/>
            <person name="Murphy C."/>
            <person name="Pearson M."/>
            <person name="Poon T.W."/>
            <person name="Priest M."/>
            <person name="Roberts A."/>
            <person name="Saif S."/>
            <person name="Shea T."/>
            <person name="Sisk P."/>
            <person name="Sykes S."/>
            <person name="Wortman J."/>
            <person name="Nusbaum C."/>
            <person name="Birren B."/>
        </authorList>
    </citation>
    <scope>NUCLEOTIDE SEQUENCE [LARGE SCALE GENOMIC DNA]</scope>
    <source>
        <strain evidence="3">CM1001059</strain>
    </source>
</reference>
<feature type="region of interest" description="Disordered" evidence="1">
    <location>
        <begin position="266"/>
        <end position="290"/>
    </location>
</feature>
<proteinExistence type="predicted"/>
<dbReference type="Proteomes" id="UP000075902">
    <property type="component" value="Unassembled WGS sequence"/>
</dbReference>
<sequence>MILHDDCHIDLWRCFTCENACCSGMLCNCGLLTMKIRTTLLLVSVAVASGEKKLEKRPTKKAHSVKPTKTPKSILEEFTALPPADIDFIKELDRQFKEHGDKIRIKVERSNGTDGKNIKRTIDGELGYGHYSNQADTGYHFSKPKYMIYPYSQHDIPPYYDAPKAPSPRPTKHRKTTVTPTHVTFHSTAAPEPAYHYQTYHPEQHAQVHEQHEQAHAPEHQQIQYQYVAQQPSGHGAEHETQYVYEKPMVNFVTPVPETPTHAHTHEDAYHQHQHHRQHQPPKKYPNFAEYHHHHMPPQQQEEDYLPEPKLVENYPSHKHTRVIYKSPSLKTELQQEALQHEHYHHQHQQQQQQHHEDVHHHHQQQQHQQHYILQEVYPSQASYFEDKSFVESVGPQATTDRSETASPHYNTEQVVAITQKPKRLYNYHAHSSSSGHHGSGSRGSRMAAGGSRSRSGSKASSKRDAAGSPAPYTEDEFRKVNKMVQRMKKKSRTTPADEGGMMAATATSPTSPSPRMVA</sequence>
<dbReference type="STRING" id="34690.A0A182TSK5"/>
<feature type="compositionally biased region" description="Low complexity" evidence="1">
    <location>
        <begin position="504"/>
        <end position="519"/>
    </location>
</feature>
<organism evidence="2 3">
    <name type="scientific">Anopheles melas</name>
    <dbReference type="NCBI Taxonomy" id="34690"/>
    <lineage>
        <taxon>Eukaryota</taxon>
        <taxon>Metazoa</taxon>
        <taxon>Ecdysozoa</taxon>
        <taxon>Arthropoda</taxon>
        <taxon>Hexapoda</taxon>
        <taxon>Insecta</taxon>
        <taxon>Pterygota</taxon>
        <taxon>Neoptera</taxon>
        <taxon>Endopterygota</taxon>
        <taxon>Diptera</taxon>
        <taxon>Nematocera</taxon>
        <taxon>Culicoidea</taxon>
        <taxon>Culicidae</taxon>
        <taxon>Anophelinae</taxon>
        <taxon>Anopheles</taxon>
    </lineage>
</organism>
<protein>
    <submittedName>
        <fullName evidence="2">Uncharacterized protein</fullName>
    </submittedName>
</protein>
<feature type="compositionally biased region" description="Basic residues" evidence="1">
    <location>
        <begin position="272"/>
        <end position="282"/>
    </location>
</feature>
<feature type="region of interest" description="Disordered" evidence="1">
    <location>
        <begin position="393"/>
        <end position="412"/>
    </location>
</feature>
<feature type="compositionally biased region" description="Low complexity" evidence="1">
    <location>
        <begin position="429"/>
        <end position="460"/>
    </location>
</feature>
<evidence type="ECO:0000256" key="1">
    <source>
        <dbReference type="SAM" id="MobiDB-lite"/>
    </source>
</evidence>
<name>A0A182TSK5_9DIPT</name>
<feature type="region of interest" description="Disordered" evidence="1">
    <location>
        <begin position="429"/>
        <end position="519"/>
    </location>
</feature>
<reference evidence="2" key="2">
    <citation type="submission" date="2020-05" db="UniProtKB">
        <authorList>
            <consortium name="EnsemblMetazoa"/>
        </authorList>
    </citation>
    <scope>IDENTIFICATION</scope>
    <source>
        <strain evidence="2">CM1001059</strain>
    </source>
</reference>
<feature type="region of interest" description="Disordered" evidence="1">
    <location>
        <begin position="338"/>
        <end position="370"/>
    </location>
</feature>
<dbReference type="EnsemblMetazoa" id="AMEC007557-RA">
    <property type="protein sequence ID" value="AMEC007557-PA"/>
    <property type="gene ID" value="AMEC007557"/>
</dbReference>
<feature type="compositionally biased region" description="Polar residues" evidence="1">
    <location>
        <begin position="396"/>
        <end position="412"/>
    </location>
</feature>
<evidence type="ECO:0000313" key="2">
    <source>
        <dbReference type="EnsemblMetazoa" id="AMEC007557-PA"/>
    </source>
</evidence>